<dbReference type="InterPro" id="IPR040554">
    <property type="entry name" value="KPWE_PEX14_dom"/>
</dbReference>
<sequence>MDPVLPDSQYSRFASYDFESDARFQEGLKKLSNQGLLELKIFYYNRFIEPVDLTGFQEWRDRHQDSQTQTSEDISVTTDTNRVKDNSSQRETKEDTLLEKETKSEQGDSLSFAEVFRMIQAGEEIPGLEKLDIKSCNQKPSVSQIPRKLKPWEK</sequence>
<feature type="compositionally biased region" description="Polar residues" evidence="1">
    <location>
        <begin position="66"/>
        <end position="80"/>
    </location>
</feature>
<dbReference type="KEGG" id="amex:103039418"/>
<name>A0A8T2LFE0_ASTMX</name>
<evidence type="ECO:0000259" key="2">
    <source>
        <dbReference type="Pfam" id="PF17733"/>
    </source>
</evidence>
<dbReference type="PANTHER" id="PTHR36855">
    <property type="entry name" value="CHROMOSOME 10, WHOLE GENOME SHOTGUN SEQUENCE"/>
    <property type="match status" value="1"/>
</dbReference>
<dbReference type="EMBL" id="JAICCE010000012">
    <property type="protein sequence ID" value="KAG9270728.1"/>
    <property type="molecule type" value="Genomic_DNA"/>
</dbReference>
<dbReference type="InterPro" id="IPR058841">
    <property type="entry name" value="HTH_76"/>
</dbReference>
<evidence type="ECO:0000313" key="4">
    <source>
        <dbReference type="EMBL" id="KAG9270728.1"/>
    </source>
</evidence>
<evidence type="ECO:0000259" key="3">
    <source>
        <dbReference type="Pfam" id="PF25871"/>
    </source>
</evidence>
<comment type="caution">
    <text evidence="4">The sequence shown here is derived from an EMBL/GenBank/DDBJ whole genome shotgun (WGS) entry which is preliminary data.</text>
</comment>
<dbReference type="PANTHER" id="PTHR36855:SF1">
    <property type="entry name" value="PEROXISOME MEMBRANE ANCHOR PROTEIN PEX14P N-TERMINAL DOMAIN-CONTAINING PROTEIN"/>
    <property type="match status" value="1"/>
</dbReference>
<reference evidence="4 5" key="1">
    <citation type="submission" date="2021-07" db="EMBL/GenBank/DDBJ databases">
        <authorList>
            <person name="Imarazene B."/>
            <person name="Zahm M."/>
            <person name="Klopp C."/>
            <person name="Cabau C."/>
            <person name="Beille S."/>
            <person name="Jouanno E."/>
            <person name="Castinel A."/>
            <person name="Lluch J."/>
            <person name="Gil L."/>
            <person name="Kuchtly C."/>
            <person name="Lopez Roques C."/>
            <person name="Donnadieu C."/>
            <person name="Parrinello H."/>
            <person name="Journot L."/>
            <person name="Du K."/>
            <person name="Schartl M."/>
            <person name="Retaux S."/>
            <person name="Guiguen Y."/>
        </authorList>
    </citation>
    <scope>NUCLEOTIDE SEQUENCE [LARGE SCALE GENOMIC DNA]</scope>
    <source>
        <strain evidence="4">Pach_M1</strain>
        <tissue evidence="4">Testis</tissue>
    </source>
</reference>
<feature type="domain" description="Peroxisomal membrane protein PEX14-like KPWE" evidence="2">
    <location>
        <begin position="109"/>
        <end position="154"/>
    </location>
</feature>
<dbReference type="Pfam" id="PF25871">
    <property type="entry name" value="HTH_76"/>
    <property type="match status" value="1"/>
</dbReference>
<feature type="compositionally biased region" description="Basic and acidic residues" evidence="1">
    <location>
        <begin position="81"/>
        <end position="106"/>
    </location>
</feature>
<evidence type="ECO:0000313" key="5">
    <source>
        <dbReference type="Proteomes" id="UP000752171"/>
    </source>
</evidence>
<protein>
    <submittedName>
        <fullName evidence="4">Uncharacterized protein</fullName>
    </submittedName>
</protein>
<feature type="domain" description="PEX14-like helix-turn-helix" evidence="3">
    <location>
        <begin position="8"/>
        <end position="64"/>
    </location>
</feature>
<dbReference type="AlphaFoldDB" id="A0A8T2LFE0"/>
<evidence type="ECO:0000256" key="1">
    <source>
        <dbReference type="SAM" id="MobiDB-lite"/>
    </source>
</evidence>
<proteinExistence type="predicted"/>
<gene>
    <name evidence="4" type="ORF">AMEX_G15711</name>
</gene>
<accession>A0A8T2LFE0</accession>
<dbReference type="Proteomes" id="UP000752171">
    <property type="component" value="Unassembled WGS sequence"/>
</dbReference>
<organism evidence="4 5">
    <name type="scientific">Astyanax mexicanus</name>
    <name type="common">Blind cave fish</name>
    <name type="synonym">Astyanax fasciatus mexicanus</name>
    <dbReference type="NCBI Taxonomy" id="7994"/>
    <lineage>
        <taxon>Eukaryota</taxon>
        <taxon>Metazoa</taxon>
        <taxon>Chordata</taxon>
        <taxon>Craniata</taxon>
        <taxon>Vertebrata</taxon>
        <taxon>Euteleostomi</taxon>
        <taxon>Actinopterygii</taxon>
        <taxon>Neopterygii</taxon>
        <taxon>Teleostei</taxon>
        <taxon>Ostariophysi</taxon>
        <taxon>Characiformes</taxon>
        <taxon>Characoidei</taxon>
        <taxon>Acestrorhamphidae</taxon>
        <taxon>Acestrorhamphinae</taxon>
        <taxon>Astyanax</taxon>
    </lineage>
</organism>
<feature type="region of interest" description="Disordered" evidence="1">
    <location>
        <begin position="61"/>
        <end position="107"/>
    </location>
</feature>
<dbReference type="Pfam" id="PF17733">
    <property type="entry name" value="KPWE_dom"/>
    <property type="match status" value="1"/>
</dbReference>